<gene>
    <name evidence="3" type="ORF">CLV71_1097</name>
</gene>
<feature type="transmembrane region" description="Helical" evidence="2">
    <location>
        <begin position="6"/>
        <end position="28"/>
    </location>
</feature>
<name>A0A4R7VEY6_9PSEU</name>
<keyword evidence="2" id="KW-1133">Transmembrane helix</keyword>
<evidence type="ECO:0000256" key="2">
    <source>
        <dbReference type="SAM" id="Phobius"/>
    </source>
</evidence>
<dbReference type="Proteomes" id="UP000294927">
    <property type="component" value="Unassembled WGS sequence"/>
</dbReference>
<dbReference type="RefSeq" id="WP_243866671.1">
    <property type="nucleotide sequence ID" value="NZ_SOCP01000009.1"/>
</dbReference>
<accession>A0A4R7VEY6</accession>
<proteinExistence type="predicted"/>
<comment type="caution">
    <text evidence="3">The sequence shown here is derived from an EMBL/GenBank/DDBJ whole genome shotgun (WGS) entry which is preliminary data.</text>
</comment>
<keyword evidence="1" id="KW-0175">Coiled coil</keyword>
<dbReference type="AlphaFoldDB" id="A0A4R7VEY6"/>
<organism evidence="3 4">
    <name type="scientific">Actinophytocola oryzae</name>
    <dbReference type="NCBI Taxonomy" id="502181"/>
    <lineage>
        <taxon>Bacteria</taxon>
        <taxon>Bacillati</taxon>
        <taxon>Actinomycetota</taxon>
        <taxon>Actinomycetes</taxon>
        <taxon>Pseudonocardiales</taxon>
        <taxon>Pseudonocardiaceae</taxon>
    </lineage>
</organism>
<evidence type="ECO:0000313" key="4">
    <source>
        <dbReference type="Proteomes" id="UP000294927"/>
    </source>
</evidence>
<reference evidence="3 4" key="1">
    <citation type="submission" date="2019-03" db="EMBL/GenBank/DDBJ databases">
        <title>Genomic Encyclopedia of Archaeal and Bacterial Type Strains, Phase II (KMG-II): from individual species to whole genera.</title>
        <authorList>
            <person name="Goeker M."/>
        </authorList>
    </citation>
    <scope>NUCLEOTIDE SEQUENCE [LARGE SCALE GENOMIC DNA]</scope>
    <source>
        <strain evidence="3 4">DSM 45499</strain>
    </source>
</reference>
<keyword evidence="2" id="KW-0472">Membrane</keyword>
<keyword evidence="4" id="KW-1185">Reference proteome</keyword>
<evidence type="ECO:0000313" key="3">
    <source>
        <dbReference type="EMBL" id="TDV47772.1"/>
    </source>
</evidence>
<protein>
    <submittedName>
        <fullName evidence="3">Uncharacterized protein</fullName>
    </submittedName>
</protein>
<sequence>MTWPNAAIILGAMVVVIIIIGGALSTFLDLRKARIVADQEDGLRQLVHRYEQLAENTLDAQQRAAADLAELRTRTAAVEQILRTVE</sequence>
<dbReference type="EMBL" id="SOCP01000009">
    <property type="protein sequence ID" value="TDV47772.1"/>
    <property type="molecule type" value="Genomic_DNA"/>
</dbReference>
<feature type="coiled-coil region" evidence="1">
    <location>
        <begin position="36"/>
        <end position="63"/>
    </location>
</feature>
<evidence type="ECO:0000256" key="1">
    <source>
        <dbReference type="SAM" id="Coils"/>
    </source>
</evidence>
<keyword evidence="2" id="KW-0812">Transmembrane</keyword>